<keyword evidence="3" id="KW-0963">Cytoplasm</keyword>
<dbReference type="NCBIfam" id="TIGR01662">
    <property type="entry name" value="HAD-SF-IIIA"/>
    <property type="match status" value="1"/>
</dbReference>
<dbReference type="SUPFAM" id="SSF56784">
    <property type="entry name" value="HAD-like"/>
    <property type="match status" value="1"/>
</dbReference>
<dbReference type="Pfam" id="PF13242">
    <property type="entry name" value="Hydrolase_like"/>
    <property type="match status" value="1"/>
</dbReference>
<dbReference type="GO" id="GO:0005975">
    <property type="term" value="P:carbohydrate metabolic process"/>
    <property type="evidence" value="ECO:0007669"/>
    <property type="project" value="InterPro"/>
</dbReference>
<evidence type="ECO:0000256" key="1">
    <source>
        <dbReference type="ARBA" id="ARBA00004496"/>
    </source>
</evidence>
<reference evidence="8 9" key="1">
    <citation type="submission" date="2019-06" db="EMBL/GenBank/DDBJ databases">
        <title>Whole genome shotgun sequence of Gluconobacter roseus NBRC 3990.</title>
        <authorList>
            <person name="Hosoyama A."/>
            <person name="Uohara A."/>
            <person name="Ohji S."/>
            <person name="Ichikawa N."/>
        </authorList>
    </citation>
    <scope>NUCLEOTIDE SEQUENCE [LARGE SCALE GENOMIC DNA]</scope>
    <source>
        <strain evidence="8 9">NBRC 3990</strain>
    </source>
</reference>
<evidence type="ECO:0000256" key="6">
    <source>
        <dbReference type="ARBA" id="ARBA00023277"/>
    </source>
</evidence>
<evidence type="ECO:0000256" key="3">
    <source>
        <dbReference type="ARBA" id="ARBA00022490"/>
    </source>
</evidence>
<dbReference type="NCBIfam" id="TIGR01656">
    <property type="entry name" value="Histidinol-ppas"/>
    <property type="match status" value="1"/>
</dbReference>
<dbReference type="PANTHER" id="PTHR42891">
    <property type="entry name" value="D-GLYCERO-BETA-D-MANNO-HEPTOSE-1,7-BISPHOSPHATE 7-PHOSPHATASE"/>
    <property type="match status" value="1"/>
</dbReference>
<dbReference type="RefSeq" id="WP_231490009.1">
    <property type="nucleotide sequence ID" value="NZ_BAQZ01000015.1"/>
</dbReference>
<accession>A0A4Y3M2F2</accession>
<dbReference type="PROSITE" id="PS51257">
    <property type="entry name" value="PROKAR_LIPOPROTEIN"/>
    <property type="match status" value="1"/>
</dbReference>
<dbReference type="PANTHER" id="PTHR42891:SF1">
    <property type="entry name" value="D-GLYCERO-BETA-D-MANNO-HEPTOSE-1,7-BISPHOSPHATE 7-PHOSPHATASE"/>
    <property type="match status" value="1"/>
</dbReference>
<dbReference type="InterPro" id="IPR006549">
    <property type="entry name" value="HAD-SF_hydro_IIIA"/>
</dbReference>
<dbReference type="GO" id="GO:0005737">
    <property type="term" value="C:cytoplasm"/>
    <property type="evidence" value="ECO:0007669"/>
    <property type="project" value="UniProtKB-SubCell"/>
</dbReference>
<dbReference type="Proteomes" id="UP000320772">
    <property type="component" value="Unassembled WGS sequence"/>
</dbReference>
<comment type="subcellular location">
    <subcellularLocation>
        <location evidence="1">Cytoplasm</location>
    </subcellularLocation>
</comment>
<gene>
    <name evidence="8" type="ORF">GRO01_03000</name>
</gene>
<evidence type="ECO:0000256" key="4">
    <source>
        <dbReference type="ARBA" id="ARBA00022723"/>
    </source>
</evidence>
<keyword evidence="9" id="KW-1185">Reference proteome</keyword>
<proteinExistence type="inferred from homology"/>
<dbReference type="InterPro" id="IPR004446">
    <property type="entry name" value="Heptose_bisP_phosphatase"/>
</dbReference>
<dbReference type="SUPFAM" id="SSF53448">
    <property type="entry name" value="Nucleotide-diphospho-sugar transferases"/>
    <property type="match status" value="1"/>
</dbReference>
<dbReference type="GO" id="GO:0046872">
    <property type="term" value="F:metal ion binding"/>
    <property type="evidence" value="ECO:0007669"/>
    <property type="project" value="UniProtKB-KW"/>
</dbReference>
<keyword evidence="6" id="KW-0119">Carbohydrate metabolism</keyword>
<evidence type="ECO:0000256" key="5">
    <source>
        <dbReference type="ARBA" id="ARBA00022801"/>
    </source>
</evidence>
<dbReference type="AlphaFoldDB" id="A0A4Y3M2F2"/>
<evidence type="ECO:0000256" key="2">
    <source>
        <dbReference type="ARBA" id="ARBA00005628"/>
    </source>
</evidence>
<dbReference type="Gene3D" id="3.90.550.10">
    <property type="entry name" value="Spore Coat Polysaccharide Biosynthesis Protein SpsA, Chain A"/>
    <property type="match status" value="1"/>
</dbReference>
<keyword evidence="4" id="KW-0479">Metal-binding</keyword>
<sequence>MRRVTVCQCVILLERPVASALPVSLMSCAGRPFLAWLLRELQRFGVKEFVFLTEAHSSEIVAAIEGLLVFLPKPAGMLISYTPCGYGTGGALLHARQHLQERFLFCHANVLFSCNLSHFLRSAGQGHWLLLSTVRQADVDVTAADKVSLNSENGKDREIAPGMTGVCLFEASILETLTKNCSLQDDVLPGLARHGDLNGVRLAGTCHQVSDLHDLEKVGRQLPRILHRPAVFLDRDGVINRDFGWVGTRERFEWEPGALDAIARITEAGYHVFIVTNQSGIARGFYSEEDLQQLMVWVIDTIRQHGGTVDDWRYCPMHPEARVEEYCGASEDRKPAPGMIVDLLNRWELDPDRCVLFGDQPSDMQAARAAGIEGMPVGVRSLSDLIVGKDILEIEAFSE</sequence>
<protein>
    <recommendedName>
        <fullName evidence="7">D,D-heptose 1,7-bisphosphate phosphatase</fullName>
    </recommendedName>
</protein>
<comment type="caution">
    <text evidence="8">The sequence shown here is derived from an EMBL/GenBank/DDBJ whole genome shotgun (WGS) entry which is preliminary data.</text>
</comment>
<evidence type="ECO:0000313" key="8">
    <source>
        <dbReference type="EMBL" id="GEB02724.1"/>
    </source>
</evidence>
<dbReference type="Gene3D" id="3.40.50.1000">
    <property type="entry name" value="HAD superfamily/HAD-like"/>
    <property type="match status" value="1"/>
</dbReference>
<dbReference type="EMBL" id="BJLY01000001">
    <property type="protein sequence ID" value="GEB02724.1"/>
    <property type="molecule type" value="Genomic_DNA"/>
</dbReference>
<dbReference type="CDD" id="cd07503">
    <property type="entry name" value="HAD_HisB-N"/>
    <property type="match status" value="1"/>
</dbReference>
<dbReference type="STRING" id="586239.AD943_00385"/>
<dbReference type="InterPro" id="IPR036412">
    <property type="entry name" value="HAD-like_sf"/>
</dbReference>
<dbReference type="InterPro" id="IPR029044">
    <property type="entry name" value="Nucleotide-diphossugar_trans"/>
</dbReference>
<keyword evidence="5" id="KW-0378">Hydrolase</keyword>
<name>A0A4Y3M2F2_9PROT</name>
<dbReference type="InterPro" id="IPR023214">
    <property type="entry name" value="HAD_sf"/>
</dbReference>
<evidence type="ECO:0000256" key="7">
    <source>
        <dbReference type="ARBA" id="ARBA00031828"/>
    </source>
</evidence>
<dbReference type="GO" id="GO:0016791">
    <property type="term" value="F:phosphatase activity"/>
    <property type="evidence" value="ECO:0007669"/>
    <property type="project" value="InterPro"/>
</dbReference>
<evidence type="ECO:0000313" key="9">
    <source>
        <dbReference type="Proteomes" id="UP000320772"/>
    </source>
</evidence>
<comment type="similarity">
    <text evidence="2">Belongs to the GmhB family.</text>
</comment>
<dbReference type="InterPro" id="IPR006543">
    <property type="entry name" value="Histidinol-phos"/>
</dbReference>
<organism evidence="8 9">
    <name type="scientific">Gluconobacter roseus NBRC 3990</name>
    <dbReference type="NCBI Taxonomy" id="1307950"/>
    <lineage>
        <taxon>Bacteria</taxon>
        <taxon>Pseudomonadati</taxon>
        <taxon>Pseudomonadota</taxon>
        <taxon>Alphaproteobacteria</taxon>
        <taxon>Acetobacterales</taxon>
        <taxon>Acetobacteraceae</taxon>
        <taxon>Gluconobacter</taxon>
    </lineage>
</organism>